<accession>A0A6M1SQG3</accession>
<dbReference type="RefSeq" id="WP_164535642.1">
    <property type="nucleotide sequence ID" value="NZ_JAALFG010000006.1"/>
</dbReference>
<keyword evidence="3" id="KW-1185">Reference proteome</keyword>
<reference evidence="2 3" key="2">
    <citation type="submission" date="2020-03" db="EMBL/GenBank/DDBJ databases">
        <title>Devosia chinhatensis sp. nov., isolated from a hexachlorocyclohexane (HCH) dump site in India.</title>
        <authorList>
            <person name="Kumar M."/>
            <person name="Lal R."/>
        </authorList>
    </citation>
    <scope>NUCLEOTIDE SEQUENCE [LARGE SCALE GENOMIC DNA]</scope>
    <source>
        <strain evidence="2 3">H239</strain>
    </source>
</reference>
<evidence type="ECO:0000313" key="2">
    <source>
        <dbReference type="EMBL" id="NGP19390.1"/>
    </source>
</evidence>
<reference evidence="2 3" key="1">
    <citation type="submission" date="2020-02" db="EMBL/GenBank/DDBJ databases">
        <authorList>
            <person name="Khan S.A."/>
            <person name="Jeon C.O."/>
            <person name="Chun B.H."/>
        </authorList>
    </citation>
    <scope>NUCLEOTIDE SEQUENCE [LARGE SCALE GENOMIC DNA]</scope>
    <source>
        <strain evidence="2 3">H239</strain>
    </source>
</reference>
<comment type="caution">
    <text evidence="2">The sequence shown here is derived from an EMBL/GenBank/DDBJ whole genome shotgun (WGS) entry which is preliminary data.</text>
</comment>
<dbReference type="Proteomes" id="UP000474802">
    <property type="component" value="Unassembled WGS sequence"/>
</dbReference>
<gene>
    <name evidence="2" type="ORF">G5575_18680</name>
</gene>
<organism evidence="2 3">
    <name type="scientific">Devosia aurantiaca</name>
    <dbReference type="NCBI Taxonomy" id="2714858"/>
    <lineage>
        <taxon>Bacteria</taxon>
        <taxon>Pseudomonadati</taxon>
        <taxon>Pseudomonadota</taxon>
        <taxon>Alphaproteobacteria</taxon>
        <taxon>Hyphomicrobiales</taxon>
        <taxon>Devosiaceae</taxon>
        <taxon>Devosia</taxon>
    </lineage>
</organism>
<evidence type="ECO:0000259" key="1">
    <source>
        <dbReference type="PROSITE" id="PS50234"/>
    </source>
</evidence>
<dbReference type="EMBL" id="JAALFG010000006">
    <property type="protein sequence ID" value="NGP19390.1"/>
    <property type="molecule type" value="Genomic_DNA"/>
</dbReference>
<dbReference type="InterPro" id="IPR028087">
    <property type="entry name" value="Tad_N"/>
</dbReference>
<dbReference type="InterPro" id="IPR002035">
    <property type="entry name" value="VWF_A"/>
</dbReference>
<name>A0A6M1SQG3_9HYPH</name>
<dbReference type="AlphaFoldDB" id="A0A6M1SQG3"/>
<dbReference type="SUPFAM" id="SSF53300">
    <property type="entry name" value="vWA-like"/>
    <property type="match status" value="1"/>
</dbReference>
<dbReference type="PROSITE" id="PS50234">
    <property type="entry name" value="VWFA"/>
    <property type="match status" value="1"/>
</dbReference>
<proteinExistence type="predicted"/>
<dbReference type="InterPro" id="IPR036465">
    <property type="entry name" value="vWFA_dom_sf"/>
</dbReference>
<feature type="domain" description="VWFA" evidence="1">
    <location>
        <begin position="135"/>
        <end position="432"/>
    </location>
</feature>
<evidence type="ECO:0000313" key="3">
    <source>
        <dbReference type="Proteomes" id="UP000474802"/>
    </source>
</evidence>
<protein>
    <recommendedName>
        <fullName evidence="1">VWFA domain-containing protein</fullName>
    </recommendedName>
</protein>
<dbReference type="Pfam" id="PF13400">
    <property type="entry name" value="Tad"/>
    <property type="match status" value="1"/>
</dbReference>
<sequence length="439" mass="47799">MRLFRRFSGDTRGNVAVIVALLILPMMVLAGGATDIARYEAYRVQLQDGVDRGVLAAASLTQTVAVETTVEEYLKSLSFYGDVETDYDYTTNLNVRRINVKANYDMPTGFLPLIGIQTLHVQVEATAQEKRTNIEISLILDISGSMREGSPQKLSLLKPAAKKFIDLMLAPANRPTTSMSIIPYAGSVSVGSTVFGGIGVPRQHNYSSCMEFATTDFASNVGLIPFNQRTQVPHFTHNNNNVNYPGLDWSWCPTEVTSISYITNDATALKNKIDAMRMADGTGSAIGMKWGMLLLEPAAQPYIQQAAGAGMIPPSFASRPAPFNDSGTLKIIVLMTDGAITDQYRPDQYAFPRNPEGRSGNYTWYGSGTANTHLQSVCTRAKNNGVLVFTIAFQTNSTGRSQMQSCASSTSHYYDVAGLDIEAAFRSIATAIQKVKLTE</sequence>
<dbReference type="Gene3D" id="3.40.50.410">
    <property type="entry name" value="von Willebrand factor, type A domain"/>
    <property type="match status" value="1"/>
</dbReference>